<proteinExistence type="inferred from homology"/>
<dbReference type="InterPro" id="IPR050090">
    <property type="entry name" value="Tyrosine_recombinase_XerCD"/>
</dbReference>
<dbReference type="Proteomes" id="UP000220246">
    <property type="component" value="Unassembled WGS sequence"/>
</dbReference>
<dbReference type="InterPro" id="IPR011010">
    <property type="entry name" value="DNA_brk_join_enz"/>
</dbReference>
<protein>
    <submittedName>
        <fullName evidence="6">Site-specific integrase</fullName>
    </submittedName>
</protein>
<evidence type="ECO:0000256" key="3">
    <source>
        <dbReference type="ARBA" id="ARBA00023125"/>
    </source>
</evidence>
<keyword evidence="3" id="KW-0238">DNA-binding</keyword>
<keyword evidence="2" id="KW-0229">DNA integration</keyword>
<accession>A0A2A7URC2</accession>
<dbReference type="EMBL" id="PDEA01000001">
    <property type="protein sequence ID" value="PEH87817.1"/>
    <property type="molecule type" value="Genomic_DNA"/>
</dbReference>
<dbReference type="GO" id="GO:0015074">
    <property type="term" value="P:DNA integration"/>
    <property type="evidence" value="ECO:0007669"/>
    <property type="project" value="UniProtKB-KW"/>
</dbReference>
<dbReference type="PROSITE" id="PS51898">
    <property type="entry name" value="TYR_RECOMBINASE"/>
    <property type="match status" value="1"/>
</dbReference>
<dbReference type="Gene3D" id="1.10.443.10">
    <property type="entry name" value="Intergrase catalytic core"/>
    <property type="match status" value="1"/>
</dbReference>
<evidence type="ECO:0000313" key="6">
    <source>
        <dbReference type="EMBL" id="PEH87817.1"/>
    </source>
</evidence>
<dbReference type="AlphaFoldDB" id="A0A2A7URC2"/>
<reference evidence="7" key="1">
    <citation type="submission" date="2017-09" db="EMBL/GenBank/DDBJ databases">
        <title>FDA dAtabase for Regulatory Grade micrObial Sequences (FDA-ARGOS): Supporting development and validation of Infectious Disease Dx tests.</title>
        <authorList>
            <person name="Minogue T."/>
            <person name="Wolcott M."/>
            <person name="Wasieloski L."/>
            <person name="Aguilar W."/>
            <person name="Moore D."/>
            <person name="Tallon L."/>
            <person name="Sadzewicz L."/>
            <person name="Ott S."/>
            <person name="Zhao X."/>
            <person name="Nagaraj S."/>
            <person name="Vavikolanu K."/>
            <person name="Aluvathingal J."/>
            <person name="Nadendla S."/>
            <person name="Sichtig H."/>
        </authorList>
    </citation>
    <scope>NUCLEOTIDE SEQUENCE [LARGE SCALE GENOMIC DNA]</scope>
    <source>
        <strain evidence="7">FDAARGOS_394</strain>
    </source>
</reference>
<evidence type="ECO:0000256" key="1">
    <source>
        <dbReference type="ARBA" id="ARBA00008857"/>
    </source>
</evidence>
<comment type="similarity">
    <text evidence="1">Belongs to the 'phage' integrase family.</text>
</comment>
<dbReference type="InterPro" id="IPR013762">
    <property type="entry name" value="Integrase-like_cat_sf"/>
</dbReference>
<evidence type="ECO:0000259" key="5">
    <source>
        <dbReference type="PROSITE" id="PS51898"/>
    </source>
</evidence>
<evidence type="ECO:0000256" key="2">
    <source>
        <dbReference type="ARBA" id="ARBA00022908"/>
    </source>
</evidence>
<keyword evidence="4" id="KW-0233">DNA recombination</keyword>
<organism evidence="6 7">
    <name type="scientific">Comamonas terrigena</name>
    <dbReference type="NCBI Taxonomy" id="32013"/>
    <lineage>
        <taxon>Bacteria</taxon>
        <taxon>Pseudomonadati</taxon>
        <taxon>Pseudomonadota</taxon>
        <taxon>Betaproteobacteria</taxon>
        <taxon>Burkholderiales</taxon>
        <taxon>Comamonadaceae</taxon>
        <taxon>Comamonas</taxon>
    </lineage>
</organism>
<dbReference type="GO" id="GO:0006310">
    <property type="term" value="P:DNA recombination"/>
    <property type="evidence" value="ECO:0007669"/>
    <property type="project" value="UniProtKB-KW"/>
</dbReference>
<dbReference type="GO" id="GO:0003677">
    <property type="term" value="F:DNA binding"/>
    <property type="evidence" value="ECO:0007669"/>
    <property type="project" value="UniProtKB-KW"/>
</dbReference>
<sequence length="248" mass="28236">MEQRRRRYAMLRVLEMTGGRRIEVANLSIADVARAISTSPHMLRMMTAKRRGGKEAYREIPVAKADLLELWNFIQTSRRAVIRRTVGLEKDHGKFFINERTGMPLRPNTITQEIHILSQHAGLKNSASPHLFRHRFITKMFVALIEQHDFESPSDLRRAIISVKDIKQQLQQWTGHLSLSSLDRYIDLAFSEIEQVGTNRSVIDLHAELEALRAAVNRIGSSSLETSPDLAAQLLALANEKILPKTPK</sequence>
<dbReference type="STRING" id="1219032.GCA_001515545_02616"/>
<dbReference type="CDD" id="cd00397">
    <property type="entry name" value="DNA_BRE_C"/>
    <property type="match status" value="1"/>
</dbReference>
<dbReference type="SUPFAM" id="SSF56349">
    <property type="entry name" value="DNA breaking-rejoining enzymes"/>
    <property type="match status" value="1"/>
</dbReference>
<dbReference type="PANTHER" id="PTHR30349">
    <property type="entry name" value="PHAGE INTEGRASE-RELATED"/>
    <property type="match status" value="1"/>
</dbReference>
<gene>
    <name evidence="6" type="ORF">CRM82_03605</name>
</gene>
<dbReference type="Pfam" id="PF00589">
    <property type="entry name" value="Phage_integrase"/>
    <property type="match status" value="1"/>
</dbReference>
<feature type="domain" description="Tyr recombinase" evidence="5">
    <location>
        <begin position="1"/>
        <end position="198"/>
    </location>
</feature>
<comment type="caution">
    <text evidence="6">The sequence shown here is derived from an EMBL/GenBank/DDBJ whole genome shotgun (WGS) entry which is preliminary data.</text>
</comment>
<evidence type="ECO:0000313" key="7">
    <source>
        <dbReference type="Proteomes" id="UP000220246"/>
    </source>
</evidence>
<dbReference type="InterPro" id="IPR002104">
    <property type="entry name" value="Integrase_catalytic"/>
</dbReference>
<evidence type="ECO:0000256" key="4">
    <source>
        <dbReference type="ARBA" id="ARBA00023172"/>
    </source>
</evidence>
<keyword evidence="7" id="KW-1185">Reference proteome</keyword>
<name>A0A2A7URC2_COMTR</name>
<dbReference type="PANTHER" id="PTHR30349:SF41">
    <property type="entry name" value="INTEGRASE_RECOMBINASE PROTEIN MJ0367-RELATED"/>
    <property type="match status" value="1"/>
</dbReference>